<feature type="region of interest" description="Disordered" evidence="5">
    <location>
        <begin position="1"/>
        <end position="36"/>
    </location>
</feature>
<comment type="caution">
    <text evidence="7">The sequence shown here is derived from an EMBL/GenBank/DDBJ whole genome shotgun (WGS) entry which is preliminary data.</text>
</comment>
<feature type="compositionally biased region" description="Basic and acidic residues" evidence="5">
    <location>
        <begin position="13"/>
        <end position="36"/>
    </location>
</feature>
<dbReference type="InterPro" id="IPR011527">
    <property type="entry name" value="ABC1_TM_dom"/>
</dbReference>
<sequence>MYHAEFMVQHQQRQMDRETRKRQKKNDSNDEKEETAPKLKKTQIFFNNLKYTKQQWKLILINQLFSLIPLYIHIREPVIESAFLDAAATQNTEMFKEYIIEYLAIKLIVICLNPISTYISFTLDQRLSRALKEELFSHIIAQDFEFFEKYNSGELINVVNRNINQIKRQATGQGIINPFKDIIKGASSLWFTLIQVKKEKIKQIQDRMQQMRLFKIL</sequence>
<dbReference type="PROSITE" id="PS50929">
    <property type="entry name" value="ABC_TM1F"/>
    <property type="match status" value="1"/>
</dbReference>
<accession>A0A0V0QA64</accession>
<evidence type="ECO:0000256" key="1">
    <source>
        <dbReference type="ARBA" id="ARBA00004141"/>
    </source>
</evidence>
<proteinExistence type="predicted"/>
<name>A0A0V0QA64_PSEPJ</name>
<keyword evidence="4" id="KW-0472">Membrane</keyword>
<dbReference type="InterPro" id="IPR036640">
    <property type="entry name" value="ABC1_TM_sf"/>
</dbReference>
<dbReference type="GO" id="GO:0015421">
    <property type="term" value="F:ABC-type oligopeptide transporter activity"/>
    <property type="evidence" value="ECO:0007669"/>
    <property type="project" value="TreeGrafter"/>
</dbReference>
<dbReference type="GO" id="GO:0005524">
    <property type="term" value="F:ATP binding"/>
    <property type="evidence" value="ECO:0007669"/>
    <property type="project" value="InterPro"/>
</dbReference>
<evidence type="ECO:0000256" key="4">
    <source>
        <dbReference type="ARBA" id="ARBA00023136"/>
    </source>
</evidence>
<protein>
    <submittedName>
        <fullName evidence="7">ABC transporter type 1, transmembrane domain</fullName>
    </submittedName>
</protein>
<dbReference type="PANTHER" id="PTHR43394">
    <property type="entry name" value="ATP-DEPENDENT PERMEASE MDL1, MITOCHONDRIAL"/>
    <property type="match status" value="1"/>
</dbReference>
<dbReference type="Pfam" id="PF00664">
    <property type="entry name" value="ABC_membrane"/>
    <property type="match status" value="1"/>
</dbReference>
<dbReference type="AlphaFoldDB" id="A0A0V0QA64"/>
<dbReference type="InterPro" id="IPR039421">
    <property type="entry name" value="Type_1_exporter"/>
</dbReference>
<keyword evidence="8" id="KW-1185">Reference proteome</keyword>
<evidence type="ECO:0000259" key="6">
    <source>
        <dbReference type="PROSITE" id="PS50929"/>
    </source>
</evidence>
<gene>
    <name evidence="7" type="ORF">PPERSA_11674</name>
</gene>
<dbReference type="EMBL" id="LDAU01000223">
    <property type="protein sequence ID" value="KRW99073.1"/>
    <property type="molecule type" value="Genomic_DNA"/>
</dbReference>
<reference evidence="7 8" key="1">
    <citation type="journal article" date="2015" name="Sci. Rep.">
        <title>Genome of the facultative scuticociliatosis pathogen Pseudocohnilembus persalinus provides insight into its virulence through horizontal gene transfer.</title>
        <authorList>
            <person name="Xiong J."/>
            <person name="Wang G."/>
            <person name="Cheng J."/>
            <person name="Tian M."/>
            <person name="Pan X."/>
            <person name="Warren A."/>
            <person name="Jiang C."/>
            <person name="Yuan D."/>
            <person name="Miao W."/>
        </authorList>
    </citation>
    <scope>NUCLEOTIDE SEQUENCE [LARGE SCALE GENOMIC DNA]</scope>
    <source>
        <strain evidence="7">36N120E</strain>
    </source>
</reference>
<evidence type="ECO:0000256" key="2">
    <source>
        <dbReference type="ARBA" id="ARBA00022692"/>
    </source>
</evidence>
<dbReference type="PANTHER" id="PTHR43394:SF1">
    <property type="entry name" value="ATP-BINDING CASSETTE SUB-FAMILY B MEMBER 10, MITOCHONDRIAL"/>
    <property type="match status" value="1"/>
</dbReference>
<evidence type="ECO:0000313" key="7">
    <source>
        <dbReference type="EMBL" id="KRW99073.1"/>
    </source>
</evidence>
<dbReference type="InParanoid" id="A0A0V0QA64"/>
<evidence type="ECO:0000313" key="8">
    <source>
        <dbReference type="Proteomes" id="UP000054937"/>
    </source>
</evidence>
<dbReference type="Gene3D" id="1.20.1560.10">
    <property type="entry name" value="ABC transporter type 1, transmembrane domain"/>
    <property type="match status" value="1"/>
</dbReference>
<comment type="subcellular location">
    <subcellularLocation>
        <location evidence="1">Membrane</location>
        <topology evidence="1">Multi-pass membrane protein</topology>
    </subcellularLocation>
</comment>
<keyword evidence="2 7" id="KW-0812">Transmembrane</keyword>
<dbReference type="Proteomes" id="UP000054937">
    <property type="component" value="Unassembled WGS sequence"/>
</dbReference>
<organism evidence="7 8">
    <name type="scientific">Pseudocohnilembus persalinus</name>
    <name type="common">Ciliate</name>
    <dbReference type="NCBI Taxonomy" id="266149"/>
    <lineage>
        <taxon>Eukaryota</taxon>
        <taxon>Sar</taxon>
        <taxon>Alveolata</taxon>
        <taxon>Ciliophora</taxon>
        <taxon>Intramacronucleata</taxon>
        <taxon>Oligohymenophorea</taxon>
        <taxon>Scuticociliatia</taxon>
        <taxon>Philasterida</taxon>
        <taxon>Pseudocohnilembidae</taxon>
        <taxon>Pseudocohnilembus</taxon>
    </lineage>
</organism>
<feature type="domain" description="ABC transmembrane type-1" evidence="6">
    <location>
        <begin position="98"/>
        <end position="166"/>
    </location>
</feature>
<keyword evidence="3" id="KW-1133">Transmembrane helix</keyword>
<evidence type="ECO:0000256" key="3">
    <source>
        <dbReference type="ARBA" id="ARBA00022989"/>
    </source>
</evidence>
<dbReference type="SUPFAM" id="SSF90123">
    <property type="entry name" value="ABC transporter transmembrane region"/>
    <property type="match status" value="1"/>
</dbReference>
<dbReference type="GO" id="GO:0016020">
    <property type="term" value="C:membrane"/>
    <property type="evidence" value="ECO:0007669"/>
    <property type="project" value="UniProtKB-SubCell"/>
</dbReference>
<evidence type="ECO:0000256" key="5">
    <source>
        <dbReference type="SAM" id="MobiDB-lite"/>
    </source>
</evidence>